<reference evidence="2" key="1">
    <citation type="submission" date="2018-05" db="EMBL/GenBank/DDBJ databases">
        <authorList>
            <person name="Lanie J.A."/>
            <person name="Ng W.-L."/>
            <person name="Kazmierczak K.M."/>
            <person name="Andrzejewski T.M."/>
            <person name="Davidsen T.M."/>
            <person name="Wayne K.J."/>
            <person name="Tettelin H."/>
            <person name="Glass J.I."/>
            <person name="Rusch D."/>
            <person name="Podicherti R."/>
            <person name="Tsui H.-C.T."/>
            <person name="Winkler M.E."/>
        </authorList>
    </citation>
    <scope>NUCLEOTIDE SEQUENCE</scope>
</reference>
<accession>A0A382LUQ9</accession>
<evidence type="ECO:0000256" key="1">
    <source>
        <dbReference type="SAM" id="Phobius"/>
    </source>
</evidence>
<proteinExistence type="predicted"/>
<sequence>MKKLERLSPIIMGIFGIVLIVDVFLEQFFNIGIKQNSLTLIYCISFVLLTTQFKGMIKNKLVMIPLYIMIIQTGYSLITTYVL</sequence>
<dbReference type="EMBL" id="UINC01088653">
    <property type="protein sequence ID" value="SVC39077.1"/>
    <property type="molecule type" value="Genomic_DNA"/>
</dbReference>
<feature type="transmembrane region" description="Helical" evidence="1">
    <location>
        <begin position="61"/>
        <end position="82"/>
    </location>
</feature>
<keyword evidence="1" id="KW-0472">Membrane</keyword>
<protein>
    <submittedName>
        <fullName evidence="2">Uncharacterized protein</fullName>
    </submittedName>
</protein>
<name>A0A382LUQ9_9ZZZZ</name>
<gene>
    <name evidence="2" type="ORF">METZ01_LOCUS291931</name>
</gene>
<organism evidence="2">
    <name type="scientific">marine metagenome</name>
    <dbReference type="NCBI Taxonomy" id="408172"/>
    <lineage>
        <taxon>unclassified sequences</taxon>
        <taxon>metagenomes</taxon>
        <taxon>ecological metagenomes</taxon>
    </lineage>
</organism>
<keyword evidence="1" id="KW-0812">Transmembrane</keyword>
<keyword evidence="1" id="KW-1133">Transmembrane helix</keyword>
<feature type="transmembrane region" description="Helical" evidence="1">
    <location>
        <begin position="7"/>
        <end position="25"/>
    </location>
</feature>
<evidence type="ECO:0000313" key="2">
    <source>
        <dbReference type="EMBL" id="SVC39077.1"/>
    </source>
</evidence>
<dbReference type="AlphaFoldDB" id="A0A382LUQ9"/>
<feature type="transmembrane region" description="Helical" evidence="1">
    <location>
        <begin position="31"/>
        <end position="49"/>
    </location>
</feature>